<dbReference type="Gene3D" id="3.30.70.2520">
    <property type="match status" value="1"/>
</dbReference>
<dbReference type="InterPro" id="IPR016171">
    <property type="entry name" value="Vanillyl_alc_oxidase_C-sub2"/>
</dbReference>
<dbReference type="InterPro" id="IPR006094">
    <property type="entry name" value="Oxid_FAD_bind_N"/>
</dbReference>
<dbReference type="SUPFAM" id="SSF56176">
    <property type="entry name" value="FAD-binding/transporter-associated domain-like"/>
    <property type="match status" value="1"/>
</dbReference>
<keyword evidence="1" id="KW-0560">Oxidoreductase</keyword>
<dbReference type="Pfam" id="PF04030">
    <property type="entry name" value="ALO"/>
    <property type="match status" value="1"/>
</dbReference>
<name>A0ABP8K4G4_9MICO</name>
<evidence type="ECO:0000313" key="3">
    <source>
        <dbReference type="EMBL" id="GAA4400495.1"/>
    </source>
</evidence>
<dbReference type="InterPro" id="IPR007173">
    <property type="entry name" value="ALO_C"/>
</dbReference>
<dbReference type="NCBIfam" id="TIGR01679">
    <property type="entry name" value="bact_FAD_ox"/>
    <property type="match status" value="1"/>
</dbReference>
<evidence type="ECO:0000259" key="2">
    <source>
        <dbReference type="PROSITE" id="PS51387"/>
    </source>
</evidence>
<dbReference type="Gene3D" id="3.30.43.10">
    <property type="entry name" value="Uridine Diphospho-n-acetylenolpyruvylglucosamine Reductase, domain 2"/>
    <property type="match status" value="1"/>
</dbReference>
<dbReference type="InterPro" id="IPR016167">
    <property type="entry name" value="FAD-bd_PCMH_sub1"/>
</dbReference>
<protein>
    <submittedName>
        <fullName evidence="3">D-arabinono-1,4-lactone oxidase</fullName>
    </submittedName>
</protein>
<dbReference type="Pfam" id="PF01565">
    <property type="entry name" value="FAD_binding_4"/>
    <property type="match status" value="1"/>
</dbReference>
<dbReference type="Proteomes" id="UP001500390">
    <property type="component" value="Unassembled WGS sequence"/>
</dbReference>
<dbReference type="InterPro" id="IPR010031">
    <property type="entry name" value="FAD_lactone_oxidase-like"/>
</dbReference>
<dbReference type="InterPro" id="IPR016166">
    <property type="entry name" value="FAD-bd_PCMH"/>
</dbReference>
<accession>A0ABP8K4G4</accession>
<dbReference type="Gene3D" id="1.10.45.10">
    <property type="entry name" value="Vanillyl-alcohol Oxidase, Chain A, domain 4"/>
    <property type="match status" value="1"/>
</dbReference>
<dbReference type="InterPro" id="IPR036318">
    <property type="entry name" value="FAD-bd_PCMH-like_sf"/>
</dbReference>
<feature type="domain" description="FAD-binding PCMH-type" evidence="2">
    <location>
        <begin position="11"/>
        <end position="181"/>
    </location>
</feature>
<reference evidence="4" key="1">
    <citation type="journal article" date="2019" name="Int. J. Syst. Evol. Microbiol.">
        <title>The Global Catalogue of Microorganisms (GCM) 10K type strain sequencing project: providing services to taxonomists for standard genome sequencing and annotation.</title>
        <authorList>
            <consortium name="The Broad Institute Genomics Platform"/>
            <consortium name="The Broad Institute Genome Sequencing Center for Infectious Disease"/>
            <person name="Wu L."/>
            <person name="Ma J."/>
        </authorList>
    </citation>
    <scope>NUCLEOTIDE SEQUENCE [LARGE SCALE GENOMIC DNA]</scope>
    <source>
        <strain evidence="4">JCM 17738</strain>
    </source>
</reference>
<dbReference type="PANTHER" id="PTHR43762:SF1">
    <property type="entry name" value="D-ARABINONO-1,4-LACTONE OXIDASE"/>
    <property type="match status" value="1"/>
</dbReference>
<proteinExistence type="predicted"/>
<dbReference type="RefSeq" id="WP_159901261.1">
    <property type="nucleotide sequence ID" value="NZ_BAABFX010000039.1"/>
</dbReference>
<dbReference type="InterPro" id="IPR016169">
    <property type="entry name" value="FAD-bd_PCMH_sub2"/>
</dbReference>
<dbReference type="PANTHER" id="PTHR43762">
    <property type="entry name" value="L-GULONOLACTONE OXIDASE"/>
    <property type="match status" value="1"/>
</dbReference>
<evidence type="ECO:0000256" key="1">
    <source>
        <dbReference type="ARBA" id="ARBA00023002"/>
    </source>
</evidence>
<evidence type="ECO:0000313" key="4">
    <source>
        <dbReference type="Proteomes" id="UP001500390"/>
    </source>
</evidence>
<gene>
    <name evidence="3" type="ORF">GCM10023153_27980</name>
</gene>
<comment type="caution">
    <text evidence="3">The sequence shown here is derived from an EMBL/GenBank/DDBJ whole genome shotgun (WGS) entry which is preliminary data.</text>
</comment>
<organism evidence="3 4">
    <name type="scientific">Ornithinibacter aureus</name>
    <dbReference type="NCBI Taxonomy" id="622664"/>
    <lineage>
        <taxon>Bacteria</taxon>
        <taxon>Bacillati</taxon>
        <taxon>Actinomycetota</taxon>
        <taxon>Actinomycetes</taxon>
        <taxon>Micrococcales</taxon>
        <taxon>Intrasporangiaceae</taxon>
        <taxon>Ornithinibacter</taxon>
    </lineage>
</organism>
<dbReference type="PIRSF" id="PIRSF000136">
    <property type="entry name" value="LGO_GLO"/>
    <property type="match status" value="1"/>
</dbReference>
<dbReference type="Gene3D" id="3.30.465.10">
    <property type="match status" value="1"/>
</dbReference>
<dbReference type="EMBL" id="BAABFX010000039">
    <property type="protein sequence ID" value="GAA4400495.1"/>
    <property type="molecule type" value="Genomic_DNA"/>
</dbReference>
<sequence length="433" mass="47388">MTSWRNWGGNVVASPVQVRHATSAEAVADAVRAAARAGLGVRVAGSGHSFTPLVATDGMLLHVDGLSGVVGVDRERNRVRVLAGTPLHVLNPALQRLGLALPNLGDIDRQTISGAIATGTHGTGTRRQGIAAAVTGLTLVLADGSTLECSTEREQEVLAAAAVGLGALGVVTEVELACVPAYRLHAKECSEALSDLLPRVQTEADTHDHLDLHWFPHTDRVLVKRNDVVGPRQGPPPLAPWRARLDDDLLANRVFEVINRGAAALPASVPVVNRATARVLGAREFADDSWKVFCSSRKVRFVESEYAVPRHAVEAVLAELRAWFDRTRAPVPFPVEVRFIGADDVWLSTAYERENAYVAVHQYHRMDPRPLFEAFEAIVAEHAGRPHWGKVHTLRADRLRELYPRFDDFRAVRDRLDPGRRFTNAHVRHLLGD</sequence>
<dbReference type="PROSITE" id="PS51387">
    <property type="entry name" value="FAD_PCMH"/>
    <property type="match status" value="1"/>
</dbReference>
<keyword evidence="4" id="KW-1185">Reference proteome</keyword>